<dbReference type="EMBL" id="KI631456">
    <property type="protein sequence ID" value="EYU28170.1"/>
    <property type="molecule type" value="Genomic_DNA"/>
</dbReference>
<evidence type="ECO:0000259" key="4">
    <source>
        <dbReference type="SMART" id="SM00768"/>
    </source>
</evidence>
<feature type="region of interest" description="Disordered" evidence="2">
    <location>
        <begin position="239"/>
        <end position="262"/>
    </location>
</feature>
<evidence type="ECO:0000313" key="6">
    <source>
        <dbReference type="Proteomes" id="UP000030748"/>
    </source>
</evidence>
<keyword evidence="6" id="KW-1185">Reference proteome</keyword>
<feature type="non-terminal residue" evidence="5">
    <location>
        <position position="1"/>
    </location>
</feature>
<accession>A0A022QNV7</accession>
<evidence type="ECO:0000313" key="5">
    <source>
        <dbReference type="EMBL" id="EYU28170.1"/>
    </source>
</evidence>
<keyword evidence="3" id="KW-0472">Membrane</keyword>
<dbReference type="eggNOG" id="ENOG502RZZ2">
    <property type="taxonomic scope" value="Eukaryota"/>
</dbReference>
<dbReference type="InterPro" id="IPR044788">
    <property type="entry name" value="X8_dom_prot"/>
</dbReference>
<reference evidence="5 6" key="1">
    <citation type="journal article" date="2013" name="Proc. Natl. Acad. Sci. U.S.A.">
        <title>Fine-scale variation in meiotic recombination in Mimulus inferred from population shotgun sequencing.</title>
        <authorList>
            <person name="Hellsten U."/>
            <person name="Wright K.M."/>
            <person name="Jenkins J."/>
            <person name="Shu S."/>
            <person name="Yuan Y."/>
            <person name="Wessler S.R."/>
            <person name="Schmutz J."/>
            <person name="Willis J.H."/>
            <person name="Rokhsar D.S."/>
        </authorList>
    </citation>
    <scope>NUCLEOTIDE SEQUENCE [LARGE SCALE GENOMIC DNA]</scope>
    <source>
        <strain evidence="6">cv. DUN x IM62</strain>
    </source>
</reference>
<name>A0A022QNV7_ERYGU</name>
<evidence type="ECO:0000256" key="1">
    <source>
        <dbReference type="ARBA" id="ARBA00022729"/>
    </source>
</evidence>
<keyword evidence="3" id="KW-1133">Transmembrane helix</keyword>
<organism evidence="5 6">
    <name type="scientific">Erythranthe guttata</name>
    <name type="common">Yellow monkey flower</name>
    <name type="synonym">Mimulus guttatus</name>
    <dbReference type="NCBI Taxonomy" id="4155"/>
    <lineage>
        <taxon>Eukaryota</taxon>
        <taxon>Viridiplantae</taxon>
        <taxon>Streptophyta</taxon>
        <taxon>Embryophyta</taxon>
        <taxon>Tracheophyta</taxon>
        <taxon>Spermatophyta</taxon>
        <taxon>Magnoliopsida</taxon>
        <taxon>eudicotyledons</taxon>
        <taxon>Gunneridae</taxon>
        <taxon>Pentapetalae</taxon>
        <taxon>asterids</taxon>
        <taxon>lamiids</taxon>
        <taxon>Lamiales</taxon>
        <taxon>Phrymaceae</taxon>
        <taxon>Erythranthe</taxon>
    </lineage>
</organism>
<gene>
    <name evidence="5" type="ORF">MIMGU_mgv1a019045mg</name>
</gene>
<dbReference type="AlphaFoldDB" id="A0A022QNV7"/>
<feature type="transmembrane region" description="Helical" evidence="3">
    <location>
        <begin position="272"/>
        <end position="292"/>
    </location>
</feature>
<dbReference type="GO" id="GO:0009506">
    <property type="term" value="C:plasmodesma"/>
    <property type="evidence" value="ECO:0007669"/>
    <property type="project" value="UniProtKB-ARBA"/>
</dbReference>
<keyword evidence="1" id="KW-0732">Signal</keyword>
<evidence type="ECO:0000256" key="3">
    <source>
        <dbReference type="SAM" id="Phobius"/>
    </source>
</evidence>
<sequence length="296" mass="30881">RGIAHNPKEAIQESRRLDYQENRMRFSPHQETTQRDTTLGNIPIINPTIPGTTPIVNPITSPPPPTTIIGPPTTITGPPTTITGPPTTITGPPTTIIGPPATTTPTPSGGGSWCTSNPTASETALQVALDYACGYGGADCSAIQPNGACFEPSTIRDHASYASTTIPRKTPFPQVGFWGEPFRFFTLPQLGILSIGSGHGNCRFASPNSTPITTPITTPTYSTPTLPISPPSTSTPVNPYPPGGNGGYGSEPAGGYDYGSEPASTPNTAGTMMSLNLILLITMNCLVFSVALGNRF</sequence>
<evidence type="ECO:0000256" key="2">
    <source>
        <dbReference type="SAM" id="MobiDB-lite"/>
    </source>
</evidence>
<dbReference type="Pfam" id="PF07983">
    <property type="entry name" value="X8"/>
    <property type="match status" value="1"/>
</dbReference>
<protein>
    <recommendedName>
        <fullName evidence="4">X8 domain-containing protein</fullName>
    </recommendedName>
</protein>
<dbReference type="InterPro" id="IPR012946">
    <property type="entry name" value="X8"/>
</dbReference>
<keyword evidence="3" id="KW-0812">Transmembrane</keyword>
<dbReference type="PANTHER" id="PTHR31044:SF52">
    <property type="entry name" value="OS01G0631500 PROTEIN"/>
    <property type="match status" value="1"/>
</dbReference>
<dbReference type="SMART" id="SM00768">
    <property type="entry name" value="X8"/>
    <property type="match status" value="1"/>
</dbReference>
<proteinExistence type="predicted"/>
<dbReference type="PANTHER" id="PTHR31044">
    <property type="entry name" value="BETA-1,3 GLUCANASE"/>
    <property type="match status" value="1"/>
</dbReference>
<feature type="domain" description="X8" evidence="4">
    <location>
        <begin position="112"/>
        <end position="204"/>
    </location>
</feature>
<dbReference type="Proteomes" id="UP000030748">
    <property type="component" value="Unassembled WGS sequence"/>
</dbReference>
<dbReference type="STRING" id="4155.A0A022QNV7"/>